<evidence type="ECO:0008006" key="3">
    <source>
        <dbReference type="Google" id="ProtNLM"/>
    </source>
</evidence>
<dbReference type="Pfam" id="PF11753">
    <property type="entry name" value="DUF3310"/>
    <property type="match status" value="1"/>
</dbReference>
<protein>
    <recommendedName>
        <fullName evidence="3">DUF3310 domain-containing protein</fullName>
    </recommendedName>
</protein>
<name>A0ABQ5JPS1_9LACO</name>
<dbReference type="EMBL" id="BQXO01000001">
    <property type="protein sequence ID" value="GKT04737.1"/>
    <property type="molecule type" value="Genomic_DNA"/>
</dbReference>
<dbReference type="InterPro" id="IPR021739">
    <property type="entry name" value="SaV-like"/>
</dbReference>
<dbReference type="Proteomes" id="UP001628078">
    <property type="component" value="Unassembled WGS sequence"/>
</dbReference>
<dbReference type="RefSeq" id="WP_407881931.1">
    <property type="nucleotide sequence ID" value="NZ_BQXO01000001.1"/>
</dbReference>
<gene>
    <name evidence="1" type="ORF">JCM31185_00260</name>
</gene>
<evidence type="ECO:0000313" key="2">
    <source>
        <dbReference type="Proteomes" id="UP001628078"/>
    </source>
</evidence>
<keyword evidence="2" id="KW-1185">Reference proteome</keyword>
<evidence type="ECO:0000313" key="1">
    <source>
        <dbReference type="EMBL" id="GKT04737.1"/>
    </source>
</evidence>
<reference evidence="1 2" key="1">
    <citation type="submission" date="2022-03" db="EMBL/GenBank/DDBJ databases">
        <title>Draft genome sequence of Furfurilactobacillus curtus JCM 31185.</title>
        <authorList>
            <person name="Suzuki S."/>
            <person name="Endo A."/>
            <person name="Kajikawa A."/>
        </authorList>
    </citation>
    <scope>NUCLEOTIDE SEQUENCE [LARGE SCALE GENOMIC DNA]</scope>
    <source>
        <strain evidence="1 2">JCM 31185</strain>
    </source>
</reference>
<accession>A0ABQ5JPS1</accession>
<sequence>MIKPDYYQNKNGRDLIDSFADQMSADEFRGFMIGNIIKYLTRYRQKNGMVDLRKAETYMTRLEDYEAAQYAN</sequence>
<proteinExistence type="predicted"/>
<comment type="caution">
    <text evidence="1">The sequence shown here is derived from an EMBL/GenBank/DDBJ whole genome shotgun (WGS) entry which is preliminary data.</text>
</comment>
<organism evidence="1 2">
    <name type="scientific">Furfurilactobacillus curtus</name>
    <dbReference type="NCBI Taxonomy" id="1746200"/>
    <lineage>
        <taxon>Bacteria</taxon>
        <taxon>Bacillati</taxon>
        <taxon>Bacillota</taxon>
        <taxon>Bacilli</taxon>
        <taxon>Lactobacillales</taxon>
        <taxon>Lactobacillaceae</taxon>
        <taxon>Furfurilactobacillus</taxon>
    </lineage>
</organism>